<comment type="caution">
    <text evidence="1">The sequence shown here is derived from an EMBL/GenBank/DDBJ whole genome shotgun (WGS) entry which is preliminary data.</text>
</comment>
<keyword evidence="2" id="KW-1185">Reference proteome</keyword>
<organism evidence="1 2">
    <name type="scientific">Lipomyces orientalis</name>
    <dbReference type="NCBI Taxonomy" id="1233043"/>
    <lineage>
        <taxon>Eukaryota</taxon>
        <taxon>Fungi</taxon>
        <taxon>Dikarya</taxon>
        <taxon>Ascomycota</taxon>
        <taxon>Saccharomycotina</taxon>
        <taxon>Lipomycetes</taxon>
        <taxon>Lipomycetales</taxon>
        <taxon>Lipomycetaceae</taxon>
        <taxon>Lipomyces</taxon>
    </lineage>
</organism>
<evidence type="ECO:0000313" key="2">
    <source>
        <dbReference type="Proteomes" id="UP001489719"/>
    </source>
</evidence>
<feature type="non-terminal residue" evidence="1">
    <location>
        <position position="147"/>
    </location>
</feature>
<gene>
    <name evidence="1" type="ORF">V1517DRAFT_341886</name>
</gene>
<sequence length="147" mass="15641">MIEGIPTEHASRSANGKSVANGATNGTPASAFKTPLTSAKKSGHIKFDDDSAGGGEEDGVNGVPDTPRTGYVTAEEDFSDSSGHGNAESDDVDDDEAPENVSFQGGRQAAIVQAQERKWEVEILRDEQRAKRKANDARLRAQKKAKK</sequence>
<dbReference type="EMBL" id="MU970206">
    <property type="protein sequence ID" value="KAK9319256.1"/>
    <property type="molecule type" value="Genomic_DNA"/>
</dbReference>
<evidence type="ECO:0000313" key="1">
    <source>
        <dbReference type="EMBL" id="KAK9319256.1"/>
    </source>
</evidence>
<name>A0ACC3TEF3_9ASCO</name>
<reference evidence="2" key="1">
    <citation type="journal article" date="2024" name="Front. Bioeng. Biotechnol.">
        <title>Genome-scale model development and genomic sequencing of the oleaginous clade Lipomyces.</title>
        <authorList>
            <person name="Czajka J.J."/>
            <person name="Han Y."/>
            <person name="Kim J."/>
            <person name="Mondo S.J."/>
            <person name="Hofstad B.A."/>
            <person name="Robles A."/>
            <person name="Haridas S."/>
            <person name="Riley R."/>
            <person name="LaButti K."/>
            <person name="Pangilinan J."/>
            <person name="Andreopoulos W."/>
            <person name="Lipzen A."/>
            <person name="Yan J."/>
            <person name="Wang M."/>
            <person name="Ng V."/>
            <person name="Grigoriev I.V."/>
            <person name="Spatafora J.W."/>
            <person name="Magnuson J.K."/>
            <person name="Baker S.E."/>
            <person name="Pomraning K.R."/>
        </authorList>
    </citation>
    <scope>NUCLEOTIDE SEQUENCE [LARGE SCALE GENOMIC DNA]</scope>
    <source>
        <strain evidence="2">CBS 10300</strain>
    </source>
</reference>
<accession>A0ACC3TEF3</accession>
<proteinExistence type="predicted"/>
<protein>
    <submittedName>
        <fullName evidence="1">Uncharacterized protein</fullName>
    </submittedName>
</protein>
<dbReference type="Proteomes" id="UP001489719">
    <property type="component" value="Unassembled WGS sequence"/>
</dbReference>